<name>A0A8H6INN9_9PEZI</name>
<dbReference type="AlphaFoldDB" id="A0A8H6INN9"/>
<dbReference type="EMBL" id="WIGM01001882">
    <property type="protein sequence ID" value="KAF6787314.1"/>
    <property type="molecule type" value="Genomic_DNA"/>
</dbReference>
<keyword evidence="1" id="KW-0812">Transmembrane</keyword>
<dbReference type="Proteomes" id="UP000639643">
    <property type="component" value="Unassembled WGS sequence"/>
</dbReference>
<dbReference type="OrthoDB" id="167398at2759"/>
<feature type="non-terminal residue" evidence="3">
    <location>
        <position position="246"/>
    </location>
</feature>
<keyword evidence="2" id="KW-0732">Signal</keyword>
<keyword evidence="4" id="KW-1185">Reference proteome</keyword>
<comment type="caution">
    <text evidence="3">The sequence shown here is derived from an EMBL/GenBank/DDBJ whole genome shotgun (WGS) entry which is preliminary data.</text>
</comment>
<keyword evidence="1" id="KW-1133">Transmembrane helix</keyword>
<evidence type="ECO:0000256" key="1">
    <source>
        <dbReference type="SAM" id="Phobius"/>
    </source>
</evidence>
<sequence length="246" mass="27442">MESRSLVFLVFLTLGRVCSASIGLTGIDSFENKPFCATACYGSLSSYRLDCSEVHGDPDDHHAHVMTSPECRADNAPFLTSLAWCIHSKCEEVGEHLSTSEIEEFWERTAGGDSAVQPRWSYRQALANIFEAPVMELGHDGTISETVKTPFFWNVLYGTYTTLYQEGWNMNVFGLIILNVGLGLPVVLTWLGYLPLFDRVFERLRPYIVYPSLVGTYHVRPLPFFLGNAPTVGQALYVGLMVALNV</sequence>
<proteinExistence type="predicted"/>
<evidence type="ECO:0000313" key="3">
    <source>
        <dbReference type="EMBL" id="KAF6787314.1"/>
    </source>
</evidence>
<feature type="chain" id="PRO_5034334275" evidence="2">
    <location>
        <begin position="21"/>
        <end position="246"/>
    </location>
</feature>
<protein>
    <submittedName>
        <fullName evidence="3">Ferric-chelate reductase</fullName>
    </submittedName>
</protein>
<evidence type="ECO:0000256" key="2">
    <source>
        <dbReference type="SAM" id="SignalP"/>
    </source>
</evidence>
<organism evidence="3 4">
    <name type="scientific">Colletotrichum musicola</name>
    <dbReference type="NCBI Taxonomy" id="2175873"/>
    <lineage>
        <taxon>Eukaryota</taxon>
        <taxon>Fungi</taxon>
        <taxon>Dikarya</taxon>
        <taxon>Ascomycota</taxon>
        <taxon>Pezizomycotina</taxon>
        <taxon>Sordariomycetes</taxon>
        <taxon>Hypocreomycetidae</taxon>
        <taxon>Glomerellales</taxon>
        <taxon>Glomerellaceae</taxon>
        <taxon>Colletotrichum</taxon>
        <taxon>Colletotrichum orchidearum species complex</taxon>
    </lineage>
</organism>
<keyword evidence="1" id="KW-0472">Membrane</keyword>
<evidence type="ECO:0000313" key="4">
    <source>
        <dbReference type="Proteomes" id="UP000639643"/>
    </source>
</evidence>
<gene>
    <name evidence="3" type="ORF">CMUS01_16462</name>
</gene>
<reference evidence="3" key="1">
    <citation type="journal article" date="2020" name="Phytopathology">
        <title>Genome Sequence Resources of Colletotrichum truncatum, C. plurivorum, C. musicola, and C. sojae: Four Species Pathogenic to Soybean (Glycine max).</title>
        <authorList>
            <person name="Rogerio F."/>
            <person name="Boufleur T.R."/>
            <person name="Ciampi-Guillardi M."/>
            <person name="Sukno S.A."/>
            <person name="Thon M.R."/>
            <person name="Massola Junior N.S."/>
            <person name="Baroncelli R."/>
        </authorList>
    </citation>
    <scope>NUCLEOTIDE SEQUENCE</scope>
    <source>
        <strain evidence="3">LFN0074</strain>
    </source>
</reference>
<feature type="transmembrane region" description="Helical" evidence="1">
    <location>
        <begin position="172"/>
        <end position="196"/>
    </location>
</feature>
<feature type="signal peptide" evidence="2">
    <location>
        <begin position="1"/>
        <end position="20"/>
    </location>
</feature>
<accession>A0A8H6INN9</accession>